<dbReference type="STRING" id="1276538.A0A1X7S1Z2"/>
<evidence type="ECO:0000313" key="3">
    <source>
        <dbReference type="Proteomes" id="UP000215127"/>
    </source>
</evidence>
<sequence length="247" mass="27770">MADPNQAGPPHYGFSIRPRTSPSPRNPRISTHSSDADEIDRMLAKYGHKIWGFVIYRSTYASDSDWTECLRTFQSELKFDLEFLGGLDILDSNPFTIFEDRNLFDGASAAVVRDHFNAWALAAPEREQGTGAGGWGGSPRYNFCVQIDERCLRSILDGNHGGAQSEGFIKLIRGSWQSDPRADRLRASDPVQNLPAYDDIEGCTAYDIGWAKIRQEKYLAFFCALQNQNFWQSSYKRPPLVSSTDAI</sequence>
<evidence type="ECO:0000256" key="1">
    <source>
        <dbReference type="SAM" id="MobiDB-lite"/>
    </source>
</evidence>
<organism evidence="2 3">
    <name type="scientific">Zymoseptoria tritici (strain ST99CH_3D7)</name>
    <dbReference type="NCBI Taxonomy" id="1276538"/>
    <lineage>
        <taxon>Eukaryota</taxon>
        <taxon>Fungi</taxon>
        <taxon>Dikarya</taxon>
        <taxon>Ascomycota</taxon>
        <taxon>Pezizomycotina</taxon>
        <taxon>Dothideomycetes</taxon>
        <taxon>Dothideomycetidae</taxon>
        <taxon>Mycosphaerellales</taxon>
        <taxon>Mycosphaerellaceae</taxon>
        <taxon>Zymoseptoria</taxon>
    </lineage>
</organism>
<evidence type="ECO:0000313" key="2">
    <source>
        <dbReference type="EMBL" id="SMQ53702.1"/>
    </source>
</evidence>
<accession>A0A1X7S1Z2</accession>
<dbReference type="AlphaFoldDB" id="A0A1X7S1Z2"/>
<reference evidence="2 3" key="1">
    <citation type="submission" date="2016-06" db="EMBL/GenBank/DDBJ databases">
        <authorList>
            <person name="Kjaerup R.B."/>
            <person name="Dalgaard T.S."/>
            <person name="Juul-Madsen H.R."/>
        </authorList>
    </citation>
    <scope>NUCLEOTIDE SEQUENCE [LARGE SCALE GENOMIC DNA]</scope>
</reference>
<name>A0A1X7S1Z2_ZYMT9</name>
<dbReference type="Proteomes" id="UP000215127">
    <property type="component" value="Chromosome 8"/>
</dbReference>
<proteinExistence type="predicted"/>
<protein>
    <submittedName>
        <fullName evidence="2">Uncharacterized protein</fullName>
    </submittedName>
</protein>
<keyword evidence="3" id="KW-1185">Reference proteome</keyword>
<dbReference type="EMBL" id="LT853699">
    <property type="protein sequence ID" value="SMQ53702.1"/>
    <property type="molecule type" value="Genomic_DNA"/>
</dbReference>
<gene>
    <name evidence="2" type="ORF">ZT3D7_G8856</name>
</gene>
<feature type="compositionally biased region" description="Low complexity" evidence="1">
    <location>
        <begin position="15"/>
        <end position="31"/>
    </location>
</feature>
<feature type="region of interest" description="Disordered" evidence="1">
    <location>
        <begin position="1"/>
        <end position="34"/>
    </location>
</feature>